<gene>
    <name evidence="1" type="ORF">DES45_10735</name>
</gene>
<dbReference type="RefSeq" id="WP_114771360.1">
    <property type="nucleotide sequence ID" value="NZ_QQBB01000007.1"/>
</dbReference>
<dbReference type="OrthoDB" id="9781342at2"/>
<dbReference type="InterPro" id="IPR052896">
    <property type="entry name" value="GGT-like_enzyme"/>
</dbReference>
<reference evidence="1 2" key="1">
    <citation type="submission" date="2018-07" db="EMBL/GenBank/DDBJ databases">
        <title>Genomic Encyclopedia of Type Strains, Phase IV (KMG-IV): sequencing the most valuable type-strain genomes for metagenomic binning, comparative biology and taxonomic classification.</title>
        <authorList>
            <person name="Goeker M."/>
        </authorList>
    </citation>
    <scope>NUCLEOTIDE SEQUENCE [LARGE SCALE GENOMIC DNA]</scope>
    <source>
        <strain evidence="1 2">DSM 14364</strain>
    </source>
</reference>
<keyword evidence="1" id="KW-0378">Hydrolase</keyword>
<dbReference type="GO" id="GO:0016787">
    <property type="term" value="F:hydrolase activity"/>
    <property type="evidence" value="ECO:0007669"/>
    <property type="project" value="UniProtKB-KW"/>
</dbReference>
<keyword evidence="2" id="KW-1185">Reference proteome</keyword>
<dbReference type="InterPro" id="IPR029055">
    <property type="entry name" value="Ntn_hydrolases_N"/>
</dbReference>
<name>A0A370HGV8_9HYPH</name>
<organism evidence="1 2">
    <name type="scientific">Microvirga subterranea</name>
    <dbReference type="NCBI Taxonomy" id="186651"/>
    <lineage>
        <taxon>Bacteria</taxon>
        <taxon>Pseudomonadati</taxon>
        <taxon>Pseudomonadota</taxon>
        <taxon>Alphaproteobacteria</taxon>
        <taxon>Hyphomicrobiales</taxon>
        <taxon>Methylobacteriaceae</taxon>
        <taxon>Microvirga</taxon>
    </lineage>
</organism>
<proteinExistence type="predicted"/>
<comment type="caution">
    <text evidence="1">The sequence shown here is derived from an EMBL/GenBank/DDBJ whole genome shotgun (WGS) entry which is preliminary data.</text>
</comment>
<dbReference type="Gene3D" id="3.60.20.40">
    <property type="match status" value="1"/>
</dbReference>
<dbReference type="EMBL" id="QQBB01000007">
    <property type="protein sequence ID" value="RDI57120.1"/>
    <property type="molecule type" value="Genomic_DNA"/>
</dbReference>
<dbReference type="Gene3D" id="1.10.246.130">
    <property type="match status" value="1"/>
</dbReference>
<dbReference type="InterPro" id="IPR043138">
    <property type="entry name" value="GGT_lsub"/>
</dbReference>
<dbReference type="Pfam" id="PF01019">
    <property type="entry name" value="G_glu_transpept"/>
    <property type="match status" value="1"/>
</dbReference>
<dbReference type="PANTHER" id="PTHR43881:SF5">
    <property type="entry name" value="GAMMA-GLUTAMYLTRANSPEPTIDASE"/>
    <property type="match status" value="1"/>
</dbReference>
<dbReference type="AlphaFoldDB" id="A0A370HGV8"/>
<dbReference type="SUPFAM" id="SSF56235">
    <property type="entry name" value="N-terminal nucleophile aminohydrolases (Ntn hydrolases)"/>
    <property type="match status" value="1"/>
</dbReference>
<dbReference type="PANTHER" id="PTHR43881">
    <property type="entry name" value="GAMMA-GLUTAMYLTRANSPEPTIDASE (AFU_ORTHOLOGUE AFUA_4G13580)"/>
    <property type="match status" value="1"/>
</dbReference>
<accession>A0A370HGV8</accession>
<dbReference type="Proteomes" id="UP000254925">
    <property type="component" value="Unassembled WGS sequence"/>
</dbReference>
<evidence type="ECO:0000313" key="2">
    <source>
        <dbReference type="Proteomes" id="UP000254925"/>
    </source>
</evidence>
<protein>
    <submittedName>
        <fullName evidence="1">Gamma-glutamyltranspeptidase/glutathione hydrolase</fullName>
    </submittedName>
</protein>
<sequence>MPETPVFSTAAVAAPHTLAAETGQTVLAAGGNAIEAMVAMAATIAVVYPHMNGIGGDGFWLVREPNGRVHALDASGPAGALATIRRYRDKGYDAIPARGVDASLTVAGAVGGWELALELARALGGQMPLDLLLGDAIRHAREGYAVSGSEARFRTSEEAALYAVPGFAEAFLTEGKRTPAGTLRRVPRLADTLEHLTHTGLRDFYRGDVGREIASDLERAGAPITRRDLETYQARVTKPLELRLGGGTVYNLPPPTQGLTTLMILGMFERLGSFRAETPEHHHALIEASKRAFTIGDRIVADPLNMVHDAAAFLTASALEREAALIDMRRAAPYPLPRSPEGDTIWMGAIDKDGLAVSYIQSVFWAFGSGCVLPATGIHWHNRGAAFSLDPASRNRLEPGRKPFHTLNPPLAVFDDGRVLSFGTMGGETQPQILGQIFTRYANFGMGLADAVDAPRWLLDKGKGIAPALVRLEGRFDPGLVRGLSALGHEVSELTEPYIDNFGHAGMLVRHPRNGRVEATHDPRSDGGALGL</sequence>
<dbReference type="InterPro" id="IPR043137">
    <property type="entry name" value="GGT_ssub_C"/>
</dbReference>
<dbReference type="PRINTS" id="PR01210">
    <property type="entry name" value="GGTRANSPTASE"/>
</dbReference>
<evidence type="ECO:0000313" key="1">
    <source>
        <dbReference type="EMBL" id="RDI57120.1"/>
    </source>
</evidence>